<keyword evidence="3" id="KW-1185">Reference proteome</keyword>
<dbReference type="AlphaFoldDB" id="A0AAD4HMD2"/>
<feature type="region of interest" description="Disordered" evidence="1">
    <location>
        <begin position="143"/>
        <end position="227"/>
    </location>
</feature>
<sequence>MPPTSVDSVSNPYDLDDRAETLLIAAGLVEAGEDDIVISAYPSRGYTPDSQHSHDYYPCLGGNAHVEHTDAPKQLQELGPEQEVDSSGKIRPLKHGIQGSAVKKVKLSITTTATDISTSGMQVVPAPTQAAADASSSSNGFFGATSASSSSCDHALPSSGTAPVLQPSTELQEPSILHEQSEPSIPISTPGSHDIRPTRSHRLPMQFRDEPPVPPPAIPQPAPSTLV</sequence>
<dbReference type="EMBL" id="JABBWK010000015">
    <property type="protein sequence ID" value="KAG1902985.1"/>
    <property type="molecule type" value="Genomic_DNA"/>
</dbReference>
<comment type="caution">
    <text evidence="2">The sequence shown here is derived from an EMBL/GenBank/DDBJ whole genome shotgun (WGS) entry which is preliminary data.</text>
</comment>
<dbReference type="GeneID" id="64660951"/>
<gene>
    <name evidence="2" type="ORF">F5891DRAFT_1186131</name>
</gene>
<reference evidence="2" key="1">
    <citation type="journal article" date="2020" name="New Phytol.">
        <title>Comparative genomics reveals dynamic genome evolution in host specialist ectomycorrhizal fungi.</title>
        <authorList>
            <person name="Lofgren L.A."/>
            <person name="Nguyen N.H."/>
            <person name="Vilgalys R."/>
            <person name="Ruytinx J."/>
            <person name="Liao H.L."/>
            <person name="Branco S."/>
            <person name="Kuo A."/>
            <person name="LaButti K."/>
            <person name="Lipzen A."/>
            <person name="Andreopoulos W."/>
            <person name="Pangilinan J."/>
            <person name="Riley R."/>
            <person name="Hundley H."/>
            <person name="Na H."/>
            <person name="Barry K."/>
            <person name="Grigoriev I.V."/>
            <person name="Stajich J.E."/>
            <person name="Kennedy P.G."/>
        </authorList>
    </citation>
    <scope>NUCLEOTIDE SEQUENCE</scope>
    <source>
        <strain evidence="2">FC203</strain>
    </source>
</reference>
<dbReference type="Proteomes" id="UP001195769">
    <property type="component" value="Unassembled WGS sequence"/>
</dbReference>
<dbReference type="RefSeq" id="XP_041228560.1">
    <property type="nucleotide sequence ID" value="XM_041366653.1"/>
</dbReference>
<feature type="compositionally biased region" description="Polar residues" evidence="1">
    <location>
        <begin position="182"/>
        <end position="191"/>
    </location>
</feature>
<organism evidence="2 3">
    <name type="scientific">Suillus fuscotomentosus</name>
    <dbReference type="NCBI Taxonomy" id="1912939"/>
    <lineage>
        <taxon>Eukaryota</taxon>
        <taxon>Fungi</taxon>
        <taxon>Dikarya</taxon>
        <taxon>Basidiomycota</taxon>
        <taxon>Agaricomycotina</taxon>
        <taxon>Agaricomycetes</taxon>
        <taxon>Agaricomycetidae</taxon>
        <taxon>Boletales</taxon>
        <taxon>Suillineae</taxon>
        <taxon>Suillaceae</taxon>
        <taxon>Suillus</taxon>
    </lineage>
</organism>
<evidence type="ECO:0000256" key="1">
    <source>
        <dbReference type="SAM" id="MobiDB-lite"/>
    </source>
</evidence>
<evidence type="ECO:0000313" key="2">
    <source>
        <dbReference type="EMBL" id="KAG1902985.1"/>
    </source>
</evidence>
<protein>
    <submittedName>
        <fullName evidence="2">Uncharacterized protein</fullName>
    </submittedName>
</protein>
<accession>A0AAD4HMD2</accession>
<feature type="compositionally biased region" description="Pro residues" evidence="1">
    <location>
        <begin position="212"/>
        <end position="227"/>
    </location>
</feature>
<feature type="compositionally biased region" description="Low complexity" evidence="1">
    <location>
        <begin position="143"/>
        <end position="159"/>
    </location>
</feature>
<name>A0AAD4HMD2_9AGAM</name>
<proteinExistence type="predicted"/>
<evidence type="ECO:0000313" key="3">
    <source>
        <dbReference type="Proteomes" id="UP001195769"/>
    </source>
</evidence>